<keyword evidence="1" id="KW-1133">Transmembrane helix</keyword>
<dbReference type="EMBL" id="GL349469">
    <property type="protein sequence ID" value="KNC51764.1"/>
    <property type="molecule type" value="Genomic_DNA"/>
</dbReference>
<dbReference type="InterPro" id="IPR002049">
    <property type="entry name" value="LE_dom"/>
</dbReference>
<feature type="transmembrane region" description="Helical" evidence="1">
    <location>
        <begin position="717"/>
        <end position="744"/>
    </location>
</feature>
<dbReference type="AlphaFoldDB" id="A0A0L0DHC5"/>
<dbReference type="CDD" id="cd00055">
    <property type="entry name" value="EGF_Lam"/>
    <property type="match status" value="1"/>
</dbReference>
<protein>
    <submittedName>
        <fullName evidence="2">Uncharacterized protein</fullName>
    </submittedName>
</protein>
<feature type="transmembrane region" description="Helical" evidence="1">
    <location>
        <begin position="1048"/>
        <end position="1070"/>
    </location>
</feature>
<feature type="transmembrane region" description="Helical" evidence="1">
    <location>
        <begin position="1021"/>
        <end position="1042"/>
    </location>
</feature>
<keyword evidence="3" id="KW-1185">Reference proteome</keyword>
<keyword evidence="1" id="KW-0812">Transmembrane</keyword>
<sequence>MLAVDAVASVRVGQVGDVDQTDRVGDDGWVGVGRAENDGRVGTGQHGINTTPRAASSTLLASSIAGKVWQAELPSSCSLSMLAGSGTFVIVVACPQTGITDGALLMGSLSYYNNTLLLRYVRGASKFSIADGELGMLQLAAATTDGSALSVVSSTNFPASPTRLTLASDPPDPLARGGGWFASDLSLFFAGNMVVIMNDGENPAADAVSVGIFSYAAVSRTLAINLGVHIQASPSTLPPPPPSGVLSYTLTFGSASAMRAELPDGRRWELSRRAIAPFAGLALSEAFPITLSSSADATCHLLLEHTAAGLAIAVAHDCQVPASPSTAIAFLGSYAAVSASCLRLRRMLSYPTLGAPSGLLSSSIEYKATFGGARDASMRWERADGAVHQLVRLERPATACKISLSMAGTLGTTVSAAVLRNRLASLIDLSSFGVAIGGGLQLSATPSEFAIDAYFAGAALAPDAKDKLAALLVAARHSGSTMLSGTQLTGIDMSGCALPLLAIEACLPSAANPCVLPSSGGTVVISGTGLSGASVAFDVDGVRVGHTVTTRASCAACPAQISLPIPATTMSRGYLALNASGVGGRSLVSLARVFVDNAAASVGCVMPSRVFTGTSCVACPDCAVCPGGSRAWPRAGCWSHSEADRPRECSVGHACCGAIGEYPDACPARQLPSGARDTQRCDTSQGATGEYCSECLPGYFRDAGRCFVCDDENKARFAGLVLAGIIMAGVIAAAIALLPVAYLVRAVALLVLLQQVVYAGRDLATHVSGKRGQRLAELFRALSIIYLDVGFLELPCHVNDALTYVDLFWGTLVLGVGMLSLMVGAAGIWWCCGRRVLSQHEESYTSSSWATGRSWQSQASAISAAPSASSTSATSTDSAAGAVVVAKVNTSTLSRRVVLALVTGATVLYLQITQLCIQMVHCSDGRLAVDMSMTCYEGRHRTAAVMAWILLFGFVAAFPITIGSLLVWHGRAGEWHMLATTYAYLTRGLRRRVYWFRLSHFVFTLVLVLVSNLTSAVFIRALLTASVFVIKGVAVAVLWPYVQAWNSWLSMVIGLAAAVQTALFVSLRQFGDDRASAKEKRVARWTTGAVVAVFVVAVAAARMLRTLVLVEAEFKR</sequence>
<feature type="transmembrane region" description="Helical" evidence="1">
    <location>
        <begin position="994"/>
        <end position="1014"/>
    </location>
</feature>
<feature type="transmembrane region" description="Helical" evidence="1">
    <location>
        <begin position="1082"/>
        <end position="1104"/>
    </location>
</feature>
<feature type="transmembrane region" description="Helical" evidence="1">
    <location>
        <begin position="943"/>
        <end position="968"/>
    </location>
</feature>
<reference evidence="2 3" key="1">
    <citation type="submission" date="2010-05" db="EMBL/GenBank/DDBJ databases">
        <title>The Genome Sequence of Thecamonas trahens ATCC 50062.</title>
        <authorList>
            <consortium name="The Broad Institute Genome Sequencing Platform"/>
            <person name="Russ C."/>
            <person name="Cuomo C."/>
            <person name="Shea T."/>
            <person name="Young S.K."/>
            <person name="Zeng Q."/>
            <person name="Koehrsen M."/>
            <person name="Haas B."/>
            <person name="Borodovsky M."/>
            <person name="Guigo R."/>
            <person name="Alvarado L."/>
            <person name="Berlin A."/>
            <person name="Bochicchio J."/>
            <person name="Borenstein D."/>
            <person name="Chapman S."/>
            <person name="Chen Z."/>
            <person name="Freedman E."/>
            <person name="Gellesch M."/>
            <person name="Goldberg J."/>
            <person name="Griggs A."/>
            <person name="Gujja S."/>
            <person name="Heilman E."/>
            <person name="Heiman D."/>
            <person name="Hepburn T."/>
            <person name="Howarth C."/>
            <person name="Jen D."/>
            <person name="Larson L."/>
            <person name="Mehta T."/>
            <person name="Park D."/>
            <person name="Pearson M."/>
            <person name="Roberts A."/>
            <person name="Saif S."/>
            <person name="Shenoy N."/>
            <person name="Sisk P."/>
            <person name="Stolte C."/>
            <person name="Sykes S."/>
            <person name="Thomson T."/>
            <person name="Walk T."/>
            <person name="White J."/>
            <person name="Yandava C."/>
            <person name="Burger G."/>
            <person name="Gray M.W."/>
            <person name="Holland P.W.H."/>
            <person name="King N."/>
            <person name="Lang F.B.F."/>
            <person name="Roger A.J."/>
            <person name="Ruiz-Trillo I."/>
            <person name="Lander E."/>
            <person name="Nusbaum C."/>
        </authorList>
    </citation>
    <scope>NUCLEOTIDE SEQUENCE [LARGE SCALE GENOMIC DNA]</scope>
    <source>
        <strain evidence="2 3">ATCC 50062</strain>
    </source>
</reference>
<name>A0A0L0DHC5_THETB</name>
<evidence type="ECO:0000313" key="3">
    <source>
        <dbReference type="Proteomes" id="UP000054408"/>
    </source>
</evidence>
<evidence type="ECO:0000313" key="2">
    <source>
        <dbReference type="EMBL" id="KNC51764.1"/>
    </source>
</evidence>
<organism evidence="2 3">
    <name type="scientific">Thecamonas trahens ATCC 50062</name>
    <dbReference type="NCBI Taxonomy" id="461836"/>
    <lineage>
        <taxon>Eukaryota</taxon>
        <taxon>Apusozoa</taxon>
        <taxon>Apusomonadida</taxon>
        <taxon>Apusomonadidae</taxon>
        <taxon>Thecamonas</taxon>
    </lineage>
</organism>
<feature type="transmembrane region" description="Helical" evidence="1">
    <location>
        <begin position="807"/>
        <end position="832"/>
    </location>
</feature>
<dbReference type="Proteomes" id="UP000054408">
    <property type="component" value="Unassembled WGS sequence"/>
</dbReference>
<dbReference type="RefSeq" id="XP_013755890.1">
    <property type="nucleotide sequence ID" value="XM_013900436.1"/>
</dbReference>
<feature type="transmembrane region" description="Helical" evidence="1">
    <location>
        <begin position="778"/>
        <end position="795"/>
    </location>
</feature>
<accession>A0A0L0DHC5</accession>
<keyword evidence="1" id="KW-0472">Membrane</keyword>
<evidence type="ECO:0000256" key="1">
    <source>
        <dbReference type="SAM" id="Phobius"/>
    </source>
</evidence>
<dbReference type="GeneID" id="25566673"/>
<gene>
    <name evidence="2" type="ORF">AMSG_07839</name>
</gene>
<proteinExistence type="predicted"/>